<feature type="signal peptide" evidence="1">
    <location>
        <begin position="1"/>
        <end position="29"/>
    </location>
</feature>
<gene>
    <name evidence="2" type="ORF">ACIBP5_25255</name>
</gene>
<dbReference type="RefSeq" id="WP_397023432.1">
    <property type="nucleotide sequence ID" value="NZ_JBITMB010000006.1"/>
</dbReference>
<feature type="chain" id="PRO_5046992496" evidence="1">
    <location>
        <begin position="30"/>
        <end position="133"/>
    </location>
</feature>
<evidence type="ECO:0000256" key="1">
    <source>
        <dbReference type="SAM" id="SignalP"/>
    </source>
</evidence>
<keyword evidence="1" id="KW-0732">Signal</keyword>
<evidence type="ECO:0000313" key="2">
    <source>
        <dbReference type="EMBL" id="MFI7443291.1"/>
    </source>
</evidence>
<dbReference type="Proteomes" id="UP001612928">
    <property type="component" value="Unassembled WGS sequence"/>
</dbReference>
<evidence type="ECO:0000313" key="3">
    <source>
        <dbReference type="Proteomes" id="UP001612928"/>
    </source>
</evidence>
<comment type="caution">
    <text evidence="2">The sequence shown here is derived from an EMBL/GenBank/DDBJ whole genome shotgun (WGS) entry which is preliminary data.</text>
</comment>
<reference evidence="2 3" key="1">
    <citation type="submission" date="2024-10" db="EMBL/GenBank/DDBJ databases">
        <title>The Natural Products Discovery Center: Release of the First 8490 Sequenced Strains for Exploring Actinobacteria Biosynthetic Diversity.</title>
        <authorList>
            <person name="Kalkreuter E."/>
            <person name="Kautsar S.A."/>
            <person name="Yang D."/>
            <person name="Bader C.D."/>
            <person name="Teijaro C.N."/>
            <person name="Fluegel L."/>
            <person name="Davis C.M."/>
            <person name="Simpson J.R."/>
            <person name="Lauterbach L."/>
            <person name="Steele A.D."/>
            <person name="Gui C."/>
            <person name="Meng S."/>
            <person name="Li G."/>
            <person name="Viehrig K."/>
            <person name="Ye F."/>
            <person name="Su P."/>
            <person name="Kiefer A.F."/>
            <person name="Nichols A."/>
            <person name="Cepeda A.J."/>
            <person name="Yan W."/>
            <person name="Fan B."/>
            <person name="Jiang Y."/>
            <person name="Adhikari A."/>
            <person name="Zheng C.-J."/>
            <person name="Schuster L."/>
            <person name="Cowan T.M."/>
            <person name="Smanski M.J."/>
            <person name="Chevrette M.G."/>
            <person name="De Carvalho L.P.S."/>
            <person name="Shen B."/>
        </authorList>
    </citation>
    <scope>NUCLEOTIDE SEQUENCE [LARGE SCALE GENOMIC DNA]</scope>
    <source>
        <strain evidence="2 3">NPDC049503</strain>
    </source>
</reference>
<dbReference type="EMBL" id="JBITMB010000006">
    <property type="protein sequence ID" value="MFI7443291.1"/>
    <property type="molecule type" value="Genomic_DNA"/>
</dbReference>
<name>A0ABW8ABB1_9ACTN</name>
<protein>
    <submittedName>
        <fullName evidence="2">Spore-associated protein A</fullName>
    </submittedName>
</protein>
<sequence length="133" mass="13850">MKLSKLAMVGTLATATVAGSLITAMPASAASYGGQCGSGYSVVNSAPVGSSATMFLTYNNGYNCLVVIRNTKGSAMPMGAYLKKSSVETWTKQDTGNYTHYAGPIYLLAVDTCVDWAGKVGTAYNAEYRTNCG</sequence>
<accession>A0ABW8ABB1</accession>
<organism evidence="2 3">
    <name type="scientific">Nonomuraea indica</name>
    <dbReference type="NCBI Taxonomy" id="1581193"/>
    <lineage>
        <taxon>Bacteria</taxon>
        <taxon>Bacillati</taxon>
        <taxon>Actinomycetota</taxon>
        <taxon>Actinomycetes</taxon>
        <taxon>Streptosporangiales</taxon>
        <taxon>Streptosporangiaceae</taxon>
        <taxon>Nonomuraea</taxon>
    </lineage>
</organism>
<keyword evidence="3" id="KW-1185">Reference proteome</keyword>
<proteinExistence type="predicted"/>